<dbReference type="OMA" id="FQRIEAQ"/>
<dbReference type="OrthoDB" id="5135119at2759"/>
<dbReference type="EMBL" id="FUEG01000009">
    <property type="protein sequence ID" value="SJL08280.1"/>
    <property type="molecule type" value="Genomic_DNA"/>
</dbReference>
<dbReference type="GO" id="GO:0006364">
    <property type="term" value="P:rRNA processing"/>
    <property type="evidence" value="ECO:0007669"/>
    <property type="project" value="TreeGrafter"/>
</dbReference>
<dbReference type="STRING" id="47428.A0A284RHP5"/>
<dbReference type="PANTHER" id="PTHR22997">
    <property type="entry name" value="PIH1 DOMAIN-CONTAINING PROTEIN 1"/>
    <property type="match status" value="1"/>
</dbReference>
<dbReference type="Pfam" id="PF08190">
    <property type="entry name" value="PIH1"/>
    <property type="match status" value="1"/>
</dbReference>
<evidence type="ECO:0000259" key="3">
    <source>
        <dbReference type="Pfam" id="PF08190"/>
    </source>
</evidence>
<dbReference type="InterPro" id="IPR012981">
    <property type="entry name" value="PIH1_N"/>
</dbReference>
<name>A0A284RHP5_ARMOS</name>
<keyword evidence="5" id="KW-1185">Reference proteome</keyword>
<organism evidence="4 5">
    <name type="scientific">Armillaria ostoyae</name>
    <name type="common">Armillaria root rot fungus</name>
    <dbReference type="NCBI Taxonomy" id="47428"/>
    <lineage>
        <taxon>Eukaryota</taxon>
        <taxon>Fungi</taxon>
        <taxon>Dikarya</taxon>
        <taxon>Basidiomycota</taxon>
        <taxon>Agaricomycotina</taxon>
        <taxon>Agaricomycetes</taxon>
        <taxon>Agaricomycetidae</taxon>
        <taxon>Agaricales</taxon>
        <taxon>Marasmiineae</taxon>
        <taxon>Physalacriaceae</taxon>
        <taxon>Armillaria</taxon>
    </lineage>
</organism>
<feature type="region of interest" description="Disordered" evidence="2">
    <location>
        <begin position="42"/>
        <end position="61"/>
    </location>
</feature>
<evidence type="ECO:0000256" key="2">
    <source>
        <dbReference type="SAM" id="MobiDB-lite"/>
    </source>
</evidence>
<reference evidence="5" key="1">
    <citation type="journal article" date="2017" name="Nat. Ecol. Evol.">
        <title>Genome expansion and lineage-specific genetic innovations in the forest pathogenic fungi Armillaria.</title>
        <authorList>
            <person name="Sipos G."/>
            <person name="Prasanna A.N."/>
            <person name="Walter M.C."/>
            <person name="O'Connor E."/>
            <person name="Balint B."/>
            <person name="Krizsan K."/>
            <person name="Kiss B."/>
            <person name="Hess J."/>
            <person name="Varga T."/>
            <person name="Slot J."/>
            <person name="Riley R."/>
            <person name="Boka B."/>
            <person name="Rigling D."/>
            <person name="Barry K."/>
            <person name="Lee J."/>
            <person name="Mihaltcheva S."/>
            <person name="LaButti K."/>
            <person name="Lipzen A."/>
            <person name="Waldron R."/>
            <person name="Moloney N.M."/>
            <person name="Sperisen C."/>
            <person name="Kredics L."/>
            <person name="Vagvoelgyi C."/>
            <person name="Patrignani A."/>
            <person name="Fitzpatrick D."/>
            <person name="Nagy I."/>
            <person name="Doyle S."/>
            <person name="Anderson J.B."/>
            <person name="Grigoriev I.V."/>
            <person name="Gueldener U."/>
            <person name="Muensterkoetter M."/>
            <person name="Nagy L.G."/>
        </authorList>
    </citation>
    <scope>NUCLEOTIDE SEQUENCE [LARGE SCALE GENOMIC DNA]</scope>
    <source>
        <strain evidence="5">C18/9</strain>
    </source>
</reference>
<proteinExistence type="inferred from homology"/>
<sequence length="288" mass="31397">MISPSTTKRVTLSPQAGFCVKSSTSGGNGMKVFINIAWDPNVPSPPPASDETVQRAMQGDDDDEGWYVPVVVSEPRGDVDKGTLSTLLTFSLTSSISAGKPSLVIDCVYNKSLKSRVLRDPAWKTFLIELAMQRIEVQSGLVLSRRIGTPNIASKGKLGPREVTVPDLSTKKEKEKENKKALIEEVSSAGSWVWSKSSQSDRIDIRIPVPNLNRTLISDTAMDLEPCRLIFAVPSQPTLDIDLSISDAELVSKHSLSDAIALKRQRPFKVDEATAEWIVSEGVLVLHA</sequence>
<dbReference type="GO" id="GO:0097255">
    <property type="term" value="C:R2TP complex"/>
    <property type="evidence" value="ECO:0007669"/>
    <property type="project" value="TreeGrafter"/>
</dbReference>
<dbReference type="GO" id="GO:1990904">
    <property type="term" value="C:ribonucleoprotein complex"/>
    <property type="evidence" value="ECO:0007669"/>
    <property type="project" value="TreeGrafter"/>
</dbReference>
<dbReference type="PANTHER" id="PTHR22997:SF0">
    <property type="entry name" value="PIH1 DOMAIN-CONTAINING PROTEIN 1"/>
    <property type="match status" value="1"/>
</dbReference>
<protein>
    <recommendedName>
        <fullName evidence="3">PIH1 N-terminal domain-containing protein</fullName>
    </recommendedName>
</protein>
<dbReference type="GO" id="GO:0005737">
    <property type="term" value="C:cytoplasm"/>
    <property type="evidence" value="ECO:0007669"/>
    <property type="project" value="TreeGrafter"/>
</dbReference>
<feature type="domain" description="PIH1 N-terminal" evidence="3">
    <location>
        <begin position="11"/>
        <end position="82"/>
    </location>
</feature>
<dbReference type="Proteomes" id="UP000219338">
    <property type="component" value="Unassembled WGS sequence"/>
</dbReference>
<accession>A0A284RHP5</accession>
<evidence type="ECO:0000256" key="1">
    <source>
        <dbReference type="ARBA" id="ARBA00008511"/>
    </source>
</evidence>
<evidence type="ECO:0000313" key="4">
    <source>
        <dbReference type="EMBL" id="SJL08280.1"/>
    </source>
</evidence>
<comment type="similarity">
    <text evidence="1">Belongs to the PIH1 family.</text>
</comment>
<gene>
    <name evidence="4" type="ORF">ARMOST_11643</name>
</gene>
<dbReference type="GO" id="GO:0000492">
    <property type="term" value="P:box C/D snoRNP assembly"/>
    <property type="evidence" value="ECO:0007669"/>
    <property type="project" value="TreeGrafter"/>
</dbReference>
<dbReference type="AlphaFoldDB" id="A0A284RHP5"/>
<evidence type="ECO:0000313" key="5">
    <source>
        <dbReference type="Proteomes" id="UP000219338"/>
    </source>
</evidence>
<dbReference type="InterPro" id="IPR050734">
    <property type="entry name" value="PIH1/Kintoun_subfamily"/>
</dbReference>